<dbReference type="PROSITE" id="PS00028">
    <property type="entry name" value="ZINC_FINGER_C2H2_1"/>
    <property type="match status" value="1"/>
</dbReference>
<dbReference type="Pfam" id="PF12874">
    <property type="entry name" value="zf-met"/>
    <property type="match status" value="1"/>
</dbReference>
<protein>
    <recommendedName>
        <fullName evidence="1">C2H2-type domain-containing protein</fullName>
    </recommendedName>
</protein>
<dbReference type="AlphaFoldDB" id="A0A8X6FIZ9"/>
<feature type="domain" description="C2H2-type" evidence="1">
    <location>
        <begin position="59"/>
        <end position="81"/>
    </location>
</feature>
<sequence>MERRTIQKHSEDETKTICQVTIPNDGSVSVIEVTNQQQKVWFQIPIDGRMYIKFPFAICEPCQKQFNGREPYEQHLKCAKHERICGSRGNRLPNDICIKILSKASL</sequence>
<name>A0A8X6FIZ9_TRICU</name>
<dbReference type="Proteomes" id="UP000887116">
    <property type="component" value="Unassembled WGS sequence"/>
</dbReference>
<comment type="caution">
    <text evidence="2">The sequence shown here is derived from an EMBL/GenBank/DDBJ whole genome shotgun (WGS) entry which is preliminary data.</text>
</comment>
<organism evidence="2 3">
    <name type="scientific">Trichonephila clavata</name>
    <name type="common">Joro spider</name>
    <name type="synonym">Nephila clavata</name>
    <dbReference type="NCBI Taxonomy" id="2740835"/>
    <lineage>
        <taxon>Eukaryota</taxon>
        <taxon>Metazoa</taxon>
        <taxon>Ecdysozoa</taxon>
        <taxon>Arthropoda</taxon>
        <taxon>Chelicerata</taxon>
        <taxon>Arachnida</taxon>
        <taxon>Araneae</taxon>
        <taxon>Araneomorphae</taxon>
        <taxon>Entelegynae</taxon>
        <taxon>Araneoidea</taxon>
        <taxon>Nephilidae</taxon>
        <taxon>Trichonephila</taxon>
    </lineage>
</organism>
<keyword evidence="3" id="KW-1185">Reference proteome</keyword>
<accession>A0A8X6FIZ9</accession>
<evidence type="ECO:0000313" key="2">
    <source>
        <dbReference type="EMBL" id="GFQ81428.1"/>
    </source>
</evidence>
<evidence type="ECO:0000259" key="1">
    <source>
        <dbReference type="PROSITE" id="PS00028"/>
    </source>
</evidence>
<dbReference type="OrthoDB" id="19329at2759"/>
<evidence type="ECO:0000313" key="3">
    <source>
        <dbReference type="Proteomes" id="UP000887116"/>
    </source>
</evidence>
<gene>
    <name evidence="2" type="ORF">TNCT_71111</name>
</gene>
<reference evidence="2" key="1">
    <citation type="submission" date="2020-07" db="EMBL/GenBank/DDBJ databases">
        <title>Multicomponent nature underlies the extraordinary mechanical properties of spider dragline silk.</title>
        <authorList>
            <person name="Kono N."/>
            <person name="Nakamura H."/>
            <person name="Mori M."/>
            <person name="Yoshida Y."/>
            <person name="Ohtoshi R."/>
            <person name="Malay A.D."/>
            <person name="Moran D.A.P."/>
            <person name="Tomita M."/>
            <person name="Numata K."/>
            <person name="Arakawa K."/>
        </authorList>
    </citation>
    <scope>NUCLEOTIDE SEQUENCE</scope>
</reference>
<dbReference type="InterPro" id="IPR013087">
    <property type="entry name" value="Znf_C2H2_type"/>
</dbReference>
<dbReference type="EMBL" id="BMAO01022356">
    <property type="protein sequence ID" value="GFQ81428.1"/>
    <property type="molecule type" value="Genomic_DNA"/>
</dbReference>
<proteinExistence type="predicted"/>